<keyword evidence="1" id="KW-0812">Transmembrane</keyword>
<name>A0ABU3R633_9GAMM</name>
<dbReference type="SUPFAM" id="SSF52266">
    <property type="entry name" value="SGNH hydrolase"/>
    <property type="match status" value="1"/>
</dbReference>
<organism evidence="3 4">
    <name type="scientific">Psychrosphaera aquimarina</name>
    <dbReference type="NCBI Taxonomy" id="2044854"/>
    <lineage>
        <taxon>Bacteria</taxon>
        <taxon>Pseudomonadati</taxon>
        <taxon>Pseudomonadota</taxon>
        <taxon>Gammaproteobacteria</taxon>
        <taxon>Alteromonadales</taxon>
        <taxon>Pseudoalteromonadaceae</taxon>
        <taxon>Psychrosphaera</taxon>
    </lineage>
</organism>
<sequence length="239" mass="27216">MYTVLNNNWFDPTNVISSLSGSSDYKNTRIKTFIKALIVTFLIFTCFSTLAKPTKIMIYGDSISAGYGMTLPESWPNLLNETFKSEQKSITIINESISGETTGGGLARIENVLKRHQLTSNDWIIIELGGNDGLRGFPIKTIKQNLSGMIEAAQYKGINVALMQIKIPPNYGFRYTQLFESNYQQLSEQFKLPLMPFFMEQIASKPQYMQRDNLHPNIDAQVIIRDIMRPEIEKLLENK</sequence>
<evidence type="ECO:0000313" key="4">
    <source>
        <dbReference type="Proteomes" id="UP001257914"/>
    </source>
</evidence>
<proteinExistence type="predicted"/>
<evidence type="ECO:0000256" key="1">
    <source>
        <dbReference type="SAM" id="Phobius"/>
    </source>
</evidence>
<evidence type="ECO:0000259" key="2">
    <source>
        <dbReference type="Pfam" id="PF13472"/>
    </source>
</evidence>
<dbReference type="RefSeq" id="WP_252731682.1">
    <property type="nucleotide sequence ID" value="NZ_JAWCUA010000010.1"/>
</dbReference>
<evidence type="ECO:0000313" key="3">
    <source>
        <dbReference type="EMBL" id="MDU0114743.1"/>
    </source>
</evidence>
<gene>
    <name evidence="3" type="ORF">RT723_17445</name>
</gene>
<dbReference type="Proteomes" id="UP001257914">
    <property type="component" value="Unassembled WGS sequence"/>
</dbReference>
<dbReference type="PANTHER" id="PTHR30383:SF24">
    <property type="entry name" value="THIOESTERASE 1_PROTEASE 1_LYSOPHOSPHOLIPASE L1"/>
    <property type="match status" value="1"/>
</dbReference>
<keyword evidence="4" id="KW-1185">Reference proteome</keyword>
<dbReference type="PANTHER" id="PTHR30383">
    <property type="entry name" value="THIOESTERASE 1/PROTEASE 1/LYSOPHOSPHOLIPASE L1"/>
    <property type="match status" value="1"/>
</dbReference>
<keyword evidence="1" id="KW-0472">Membrane</keyword>
<dbReference type="InterPro" id="IPR036514">
    <property type="entry name" value="SGNH_hydro_sf"/>
</dbReference>
<accession>A0ABU3R633</accession>
<keyword evidence="1" id="KW-1133">Transmembrane helix</keyword>
<comment type="caution">
    <text evidence="3">The sequence shown here is derived from an EMBL/GenBank/DDBJ whole genome shotgun (WGS) entry which is preliminary data.</text>
</comment>
<dbReference type="InterPro" id="IPR051532">
    <property type="entry name" value="Ester_Hydrolysis_Enzymes"/>
</dbReference>
<protein>
    <submittedName>
        <fullName evidence="3">Arylesterase</fullName>
    </submittedName>
</protein>
<reference evidence="3 4" key="1">
    <citation type="submission" date="2023-10" db="EMBL/GenBank/DDBJ databases">
        <title>Psychrosphaera aquimaarina strain SW33 isolated from seawater.</title>
        <authorList>
            <person name="Bayburt H."/>
            <person name="Kim J.M."/>
            <person name="Choi B.J."/>
            <person name="Jeon C.O."/>
        </authorList>
    </citation>
    <scope>NUCLEOTIDE SEQUENCE [LARGE SCALE GENOMIC DNA]</scope>
    <source>
        <strain evidence="3 4">KCTC 52743</strain>
    </source>
</reference>
<feature type="transmembrane region" description="Helical" evidence="1">
    <location>
        <begin position="32"/>
        <end position="51"/>
    </location>
</feature>
<dbReference type="Gene3D" id="3.40.50.1110">
    <property type="entry name" value="SGNH hydrolase"/>
    <property type="match status" value="1"/>
</dbReference>
<dbReference type="InterPro" id="IPR013830">
    <property type="entry name" value="SGNH_hydro"/>
</dbReference>
<dbReference type="CDD" id="cd01822">
    <property type="entry name" value="Lysophospholipase_L1_like"/>
    <property type="match status" value="1"/>
</dbReference>
<dbReference type="EMBL" id="JAWCUA010000010">
    <property type="protein sequence ID" value="MDU0114743.1"/>
    <property type="molecule type" value="Genomic_DNA"/>
</dbReference>
<dbReference type="Pfam" id="PF13472">
    <property type="entry name" value="Lipase_GDSL_2"/>
    <property type="match status" value="1"/>
</dbReference>
<feature type="domain" description="SGNH hydrolase-type esterase" evidence="2">
    <location>
        <begin position="59"/>
        <end position="217"/>
    </location>
</feature>